<dbReference type="EMBL" id="FMYW01000006">
    <property type="protein sequence ID" value="SDC38504.1"/>
    <property type="molecule type" value="Genomic_DNA"/>
</dbReference>
<evidence type="ECO:0000256" key="1">
    <source>
        <dbReference type="SAM" id="Phobius"/>
    </source>
</evidence>
<feature type="transmembrane region" description="Helical" evidence="1">
    <location>
        <begin position="460"/>
        <end position="479"/>
    </location>
</feature>
<feature type="transmembrane region" description="Helical" evidence="1">
    <location>
        <begin position="173"/>
        <end position="194"/>
    </location>
</feature>
<feature type="transmembrane region" description="Helical" evidence="1">
    <location>
        <begin position="38"/>
        <end position="60"/>
    </location>
</feature>
<dbReference type="Proteomes" id="UP000198943">
    <property type="component" value="Unassembled WGS sequence"/>
</dbReference>
<feature type="transmembrane region" description="Helical" evidence="1">
    <location>
        <begin position="81"/>
        <end position="97"/>
    </location>
</feature>
<accession>A0A1G6L5L0</accession>
<feature type="transmembrane region" description="Helical" evidence="1">
    <location>
        <begin position="117"/>
        <end position="138"/>
    </location>
</feature>
<evidence type="ECO:0008006" key="4">
    <source>
        <dbReference type="Google" id="ProtNLM"/>
    </source>
</evidence>
<reference evidence="3" key="1">
    <citation type="submission" date="2016-10" db="EMBL/GenBank/DDBJ databases">
        <authorList>
            <person name="Varghese N."/>
            <person name="Submissions S."/>
        </authorList>
    </citation>
    <scope>NUCLEOTIDE SEQUENCE [LARGE SCALE GENOMIC DNA]</scope>
    <source>
        <strain evidence="3">DSM 11005</strain>
    </source>
</reference>
<dbReference type="AlphaFoldDB" id="A0A1G6L5L0"/>
<keyword evidence="3" id="KW-1185">Reference proteome</keyword>
<feature type="transmembrane region" description="Helical" evidence="1">
    <location>
        <begin position="145"/>
        <end position="161"/>
    </location>
</feature>
<protein>
    <recommendedName>
        <fullName evidence="4">DUF1538 domain-containing protein</fullName>
    </recommendedName>
</protein>
<evidence type="ECO:0000313" key="2">
    <source>
        <dbReference type="EMBL" id="SDC38504.1"/>
    </source>
</evidence>
<feature type="transmembrane region" description="Helical" evidence="1">
    <location>
        <begin position="404"/>
        <end position="423"/>
    </location>
</feature>
<proteinExistence type="predicted"/>
<name>A0A1G6L5L0_9FIRM</name>
<gene>
    <name evidence="2" type="ORF">SAMN04487864_10671</name>
</gene>
<feature type="transmembrane region" description="Helical" evidence="1">
    <location>
        <begin position="435"/>
        <end position="454"/>
    </location>
</feature>
<feature type="transmembrane region" description="Helical" evidence="1">
    <location>
        <begin position="12"/>
        <end position="32"/>
    </location>
</feature>
<keyword evidence="1" id="KW-0812">Transmembrane</keyword>
<evidence type="ECO:0000313" key="3">
    <source>
        <dbReference type="Proteomes" id="UP000198943"/>
    </source>
</evidence>
<keyword evidence="1" id="KW-1133">Transmembrane helix</keyword>
<dbReference type="InterPro" id="IPR011435">
    <property type="entry name" value="UmpAB"/>
</dbReference>
<keyword evidence="1" id="KW-0472">Membrane</keyword>
<feature type="transmembrane region" description="Helical" evidence="1">
    <location>
        <begin position="295"/>
        <end position="317"/>
    </location>
</feature>
<feature type="transmembrane region" description="Helical" evidence="1">
    <location>
        <begin position="323"/>
        <end position="345"/>
    </location>
</feature>
<dbReference type="Pfam" id="PF07556">
    <property type="entry name" value="DUF1538"/>
    <property type="match status" value="2"/>
</dbReference>
<organism evidence="2 3">
    <name type="scientific">Succiniclasticum ruminis</name>
    <dbReference type="NCBI Taxonomy" id="40841"/>
    <lineage>
        <taxon>Bacteria</taxon>
        <taxon>Bacillati</taxon>
        <taxon>Bacillota</taxon>
        <taxon>Negativicutes</taxon>
        <taxon>Acidaminococcales</taxon>
        <taxon>Acidaminococcaceae</taxon>
        <taxon>Succiniclasticum</taxon>
    </lineage>
</organism>
<feature type="transmembrane region" description="Helical" evidence="1">
    <location>
        <begin position="206"/>
        <end position="226"/>
    </location>
</feature>
<feature type="transmembrane region" description="Helical" evidence="1">
    <location>
        <begin position="262"/>
        <end position="283"/>
    </location>
</feature>
<sequence length="507" mass="54603">MLKEIAKEKLSEVVKAIVPIVAIVLILSVTIVPMPTHVVMVFFYGCILLMIGMVFFTIGSEQAMEPMGKQVGARITKTRKLYLILPLGLLLGFMITISEPDLQVLANQVQSIPNSVLIMSVSGGVAFFLVMALVRMVVGIPLQRMLLFFYVIAFVLAYYTPRDFLAVAFDSGGVTTGPMTVPFIMAFGVGVSALRGTKHSSQDSFGLIALCSIGPIISVLLLGLIFRPENATYEAITVPKVLHSMQLGGMFMDEIPNQVREIAQAVVPIAIFFAIFQTILLHLEKKALVRITNGIFFTFIGLVLFLTGANVGFIPAGFDLGSILAAMSYNWIIVPIGMLIGYFIIKAEPAVYVLMKQVEDITDGAISGQALQRSLSIGVAISVGLAMVRVLTGIHLFYMLIPGYAIALLLTFVVPPIFTAIAFDSGGVASGPMTATFLLPFAMGACMTVGGNVVTDAFGVVTMVAMTPLVAIQCLGLAYKLKSRKVQKPQVQEDTLEGFGDYDIIDL</sequence>